<reference evidence="3 4" key="1">
    <citation type="journal article" date="2019" name="Genome Biol. Evol.">
        <title>Insights into the evolution of the New World diploid cottons (Gossypium, subgenus Houzingenia) based on genome sequencing.</title>
        <authorList>
            <person name="Grover C.E."/>
            <person name="Arick M.A. 2nd"/>
            <person name="Thrash A."/>
            <person name="Conover J.L."/>
            <person name="Sanders W.S."/>
            <person name="Peterson D.G."/>
            <person name="Frelichowski J.E."/>
            <person name="Scheffler J.A."/>
            <person name="Scheffler B.E."/>
            <person name="Wendel J.F."/>
        </authorList>
    </citation>
    <scope>NUCLEOTIDE SEQUENCE [LARGE SCALE GENOMIC DNA]</scope>
    <source>
        <strain evidence="3">57</strain>
        <tissue evidence="3">Leaf</tissue>
    </source>
</reference>
<feature type="domain" description="DUF4283" evidence="2">
    <location>
        <begin position="119"/>
        <end position="200"/>
    </location>
</feature>
<dbReference type="OrthoDB" id="1000479at2759"/>
<accession>A0A7J8VIP3</accession>
<dbReference type="Proteomes" id="UP000593573">
    <property type="component" value="Unassembled WGS sequence"/>
</dbReference>
<evidence type="ECO:0000313" key="4">
    <source>
        <dbReference type="Proteomes" id="UP000593573"/>
    </source>
</evidence>
<organism evidence="3 4">
    <name type="scientific">Gossypium klotzschianum</name>
    <dbReference type="NCBI Taxonomy" id="34286"/>
    <lineage>
        <taxon>Eukaryota</taxon>
        <taxon>Viridiplantae</taxon>
        <taxon>Streptophyta</taxon>
        <taxon>Embryophyta</taxon>
        <taxon>Tracheophyta</taxon>
        <taxon>Spermatophyta</taxon>
        <taxon>Magnoliopsida</taxon>
        <taxon>eudicotyledons</taxon>
        <taxon>Gunneridae</taxon>
        <taxon>Pentapetalae</taxon>
        <taxon>rosids</taxon>
        <taxon>malvids</taxon>
        <taxon>Malvales</taxon>
        <taxon>Malvaceae</taxon>
        <taxon>Malvoideae</taxon>
        <taxon>Gossypium</taxon>
    </lineage>
</organism>
<sequence>MSKQLSPSLPPSVNEDDGDSHSVEDRTTKKVRFKGGTDEASVDMVVDPDLISATSWKDKLLDGDPNHSMMDRNVSSFGRDSASDGDFDLLAGDVQTSIVNGVPAISFSDRVKEILFKEMELTVVIKLLGQSIGYNTLHNRITSMWKPISQSHLMVIENGYYLVRFLNRADYDRILSQGPWIIFGQYLTVQPWTKDFSPMQPYPSVVLAWIQLLGLLGFLFRRQIVEAIRGLIGKVVKLDFQTDNRIRGRFARLAVFLNLEKPLISQVLVDGAIQRVEYGAFLTVCFGCSKYGHVKDLCPMVVVDRTLESPSEVVNIGSNATTGGAVEETGPKFNP</sequence>
<dbReference type="Pfam" id="PF14111">
    <property type="entry name" value="DUF4283"/>
    <property type="match status" value="1"/>
</dbReference>
<proteinExistence type="predicted"/>
<keyword evidence="4" id="KW-1185">Reference proteome</keyword>
<feature type="region of interest" description="Disordered" evidence="1">
    <location>
        <begin position="1"/>
        <end position="34"/>
    </location>
</feature>
<name>A0A7J8VIP3_9ROSI</name>
<evidence type="ECO:0000256" key="1">
    <source>
        <dbReference type="SAM" id="MobiDB-lite"/>
    </source>
</evidence>
<evidence type="ECO:0000313" key="3">
    <source>
        <dbReference type="EMBL" id="MBA0662686.1"/>
    </source>
</evidence>
<dbReference type="PANTHER" id="PTHR31286:SF173">
    <property type="entry name" value="DUF4283 DOMAIN-CONTAINING PROTEIN"/>
    <property type="match status" value="1"/>
</dbReference>
<dbReference type="PANTHER" id="PTHR31286">
    <property type="entry name" value="GLYCINE-RICH CELL WALL STRUCTURAL PROTEIN 1.8-LIKE"/>
    <property type="match status" value="1"/>
</dbReference>
<evidence type="ECO:0000259" key="2">
    <source>
        <dbReference type="Pfam" id="PF14111"/>
    </source>
</evidence>
<protein>
    <recommendedName>
        <fullName evidence="2">DUF4283 domain-containing protein</fullName>
    </recommendedName>
</protein>
<dbReference type="InterPro" id="IPR025558">
    <property type="entry name" value="DUF4283"/>
</dbReference>
<dbReference type="AlphaFoldDB" id="A0A7J8VIP3"/>
<dbReference type="InterPro" id="IPR040256">
    <property type="entry name" value="At4g02000-like"/>
</dbReference>
<gene>
    <name evidence="3" type="ORF">Goklo_006767</name>
</gene>
<dbReference type="EMBL" id="JABFAB010000010">
    <property type="protein sequence ID" value="MBA0662686.1"/>
    <property type="molecule type" value="Genomic_DNA"/>
</dbReference>
<feature type="compositionally biased region" description="Basic and acidic residues" evidence="1">
    <location>
        <begin position="19"/>
        <end position="28"/>
    </location>
</feature>
<comment type="caution">
    <text evidence="3">The sequence shown here is derived from an EMBL/GenBank/DDBJ whole genome shotgun (WGS) entry which is preliminary data.</text>
</comment>